<dbReference type="EMBL" id="CM018034">
    <property type="protein sequence ID" value="KAA8543914.1"/>
    <property type="molecule type" value="Genomic_DNA"/>
</dbReference>
<organism evidence="14 15">
    <name type="scientific">Nyssa sinensis</name>
    <dbReference type="NCBI Taxonomy" id="561372"/>
    <lineage>
        <taxon>Eukaryota</taxon>
        <taxon>Viridiplantae</taxon>
        <taxon>Streptophyta</taxon>
        <taxon>Embryophyta</taxon>
        <taxon>Tracheophyta</taxon>
        <taxon>Spermatophyta</taxon>
        <taxon>Magnoliopsida</taxon>
        <taxon>eudicotyledons</taxon>
        <taxon>Gunneridae</taxon>
        <taxon>Pentapetalae</taxon>
        <taxon>asterids</taxon>
        <taxon>Cornales</taxon>
        <taxon>Nyssaceae</taxon>
        <taxon>Nyssa</taxon>
    </lineage>
</organism>
<dbReference type="PRINTS" id="PR00385">
    <property type="entry name" value="P450"/>
</dbReference>
<dbReference type="OrthoDB" id="1470350at2759"/>
<dbReference type="Proteomes" id="UP000325577">
    <property type="component" value="Linkage Group LG11"/>
</dbReference>
<evidence type="ECO:0000313" key="15">
    <source>
        <dbReference type="Proteomes" id="UP000325577"/>
    </source>
</evidence>
<dbReference type="SUPFAM" id="SSF48264">
    <property type="entry name" value="Cytochrome P450"/>
    <property type="match status" value="1"/>
</dbReference>
<gene>
    <name evidence="14" type="ORF">F0562_021909</name>
</gene>
<keyword evidence="8 11" id="KW-0408">Iron</keyword>
<comment type="similarity">
    <text evidence="2 12">Belongs to the cytochrome P450 family.</text>
</comment>
<evidence type="ECO:0000256" key="3">
    <source>
        <dbReference type="ARBA" id="ARBA00022617"/>
    </source>
</evidence>
<dbReference type="InterPro" id="IPR036396">
    <property type="entry name" value="Cyt_P450_sf"/>
</dbReference>
<keyword evidence="3 11" id="KW-0349">Heme</keyword>
<dbReference type="PANTHER" id="PTHR24282:SF28">
    <property type="entry name" value="CYTOCHROME P450"/>
    <property type="match status" value="1"/>
</dbReference>
<evidence type="ECO:0000256" key="12">
    <source>
        <dbReference type="RuleBase" id="RU000461"/>
    </source>
</evidence>
<proteinExistence type="inferred from homology"/>
<evidence type="ECO:0000256" key="8">
    <source>
        <dbReference type="ARBA" id="ARBA00023004"/>
    </source>
</evidence>
<protein>
    <recommendedName>
        <fullName evidence="16">Cytochrome P450 714C2-like</fullName>
    </recommendedName>
</protein>
<keyword evidence="10 13" id="KW-0472">Membrane</keyword>
<dbReference type="PANTHER" id="PTHR24282">
    <property type="entry name" value="CYTOCHROME P450 FAMILY MEMBER"/>
    <property type="match status" value="1"/>
</dbReference>
<dbReference type="GO" id="GO:0016705">
    <property type="term" value="F:oxidoreductase activity, acting on paired donors, with incorporation or reduction of molecular oxygen"/>
    <property type="evidence" value="ECO:0007669"/>
    <property type="project" value="InterPro"/>
</dbReference>
<comment type="cofactor">
    <cofactor evidence="11">
        <name>heme</name>
        <dbReference type="ChEBI" id="CHEBI:30413"/>
    </cofactor>
</comment>
<accession>A0A5J5BMK0</accession>
<dbReference type="InterPro" id="IPR017972">
    <property type="entry name" value="Cyt_P450_CS"/>
</dbReference>
<evidence type="ECO:0000256" key="1">
    <source>
        <dbReference type="ARBA" id="ARBA00004370"/>
    </source>
</evidence>
<dbReference type="GO" id="GO:0020037">
    <property type="term" value="F:heme binding"/>
    <property type="evidence" value="ECO:0007669"/>
    <property type="project" value="InterPro"/>
</dbReference>
<evidence type="ECO:0000313" key="14">
    <source>
        <dbReference type="EMBL" id="KAA8543914.1"/>
    </source>
</evidence>
<evidence type="ECO:0000256" key="9">
    <source>
        <dbReference type="ARBA" id="ARBA00023033"/>
    </source>
</evidence>
<evidence type="ECO:0000256" key="11">
    <source>
        <dbReference type="PIRSR" id="PIRSR602401-1"/>
    </source>
</evidence>
<dbReference type="PRINTS" id="PR00463">
    <property type="entry name" value="EP450I"/>
</dbReference>
<dbReference type="Gene3D" id="1.10.630.10">
    <property type="entry name" value="Cytochrome P450"/>
    <property type="match status" value="1"/>
</dbReference>
<dbReference type="InterPro" id="IPR002401">
    <property type="entry name" value="Cyt_P450_E_grp-I"/>
</dbReference>
<keyword evidence="5 11" id="KW-0479">Metal-binding</keyword>
<keyword evidence="15" id="KW-1185">Reference proteome</keyword>
<evidence type="ECO:0000256" key="5">
    <source>
        <dbReference type="ARBA" id="ARBA00022723"/>
    </source>
</evidence>
<keyword evidence="7 12" id="KW-0560">Oxidoreductase</keyword>
<feature type="binding site" description="axial binding residue" evidence="11">
    <location>
        <position position="461"/>
    </location>
    <ligand>
        <name>heme</name>
        <dbReference type="ChEBI" id="CHEBI:30413"/>
    </ligand>
    <ligandPart>
        <name>Fe</name>
        <dbReference type="ChEBI" id="CHEBI:18248"/>
    </ligandPart>
</feature>
<evidence type="ECO:0000256" key="4">
    <source>
        <dbReference type="ARBA" id="ARBA00022692"/>
    </source>
</evidence>
<comment type="subcellular location">
    <subcellularLocation>
        <location evidence="1">Membrane</location>
    </subcellularLocation>
</comment>
<dbReference type="GO" id="GO:0004497">
    <property type="term" value="F:monooxygenase activity"/>
    <property type="evidence" value="ECO:0007669"/>
    <property type="project" value="UniProtKB-KW"/>
</dbReference>
<evidence type="ECO:0008006" key="16">
    <source>
        <dbReference type="Google" id="ProtNLM"/>
    </source>
</evidence>
<sequence length="513" mass="57303">MEEVLLPTGIVLLVCSLFICLCHVLWTKLERLRLKLQRQGIGCPQPSFILGNIPEIKRIMSMVPLPEASSNTFEDPLPLDCSSILFPHFKQCTNQYGRTFLFALGRVPLLYVTDPELVREINLCKSLNLGKPAYLQKDRGPLLGKGLITTNGAVWFHQRKTIAPELYMDKVKDMLNLAVESARTLVKSWESVIESESGIADIRVDEHVRNFTSHVFSRIMFGSNYSIGSELFPKCRALIKASVSPTILNGLPFLRYLPIKKNRELWRLEKEIHSILDVAKKCNGSAGAGDMLQMLIEGAKNGELGPSSPDQFIVDNCKDLYLAAFEVTGIAAIWGLMLLASHPEWQARACAEILEVCGGHMPNANTLGKMKVLKMVIQEMLRLYPGVAFISREALQDVKLGKFWIPKGVNIWIWLLALHRDPQLWGPDADKFNPERFANGISGACKSPQAYVPFGVGARICPGQSLAMLEMKVMFAVILSNFSFSLSPDYCHSPQFGLLLEPKHGVNLLIRKI</sequence>
<dbReference type="GO" id="GO:0016020">
    <property type="term" value="C:membrane"/>
    <property type="evidence" value="ECO:0007669"/>
    <property type="project" value="UniProtKB-SubCell"/>
</dbReference>
<dbReference type="InterPro" id="IPR050665">
    <property type="entry name" value="Cytochrome_P450_Monooxygen"/>
</dbReference>
<dbReference type="GO" id="GO:0005506">
    <property type="term" value="F:iron ion binding"/>
    <property type="evidence" value="ECO:0007669"/>
    <property type="project" value="InterPro"/>
</dbReference>
<evidence type="ECO:0000256" key="6">
    <source>
        <dbReference type="ARBA" id="ARBA00022989"/>
    </source>
</evidence>
<evidence type="ECO:0000256" key="7">
    <source>
        <dbReference type="ARBA" id="ARBA00023002"/>
    </source>
</evidence>
<dbReference type="InterPro" id="IPR001128">
    <property type="entry name" value="Cyt_P450"/>
</dbReference>
<dbReference type="Pfam" id="PF00067">
    <property type="entry name" value="p450"/>
    <property type="match status" value="1"/>
</dbReference>
<evidence type="ECO:0000256" key="13">
    <source>
        <dbReference type="SAM" id="Phobius"/>
    </source>
</evidence>
<reference evidence="14 15" key="1">
    <citation type="submission" date="2019-09" db="EMBL/GenBank/DDBJ databases">
        <title>A chromosome-level genome assembly of the Chinese tupelo Nyssa sinensis.</title>
        <authorList>
            <person name="Yang X."/>
            <person name="Kang M."/>
            <person name="Yang Y."/>
            <person name="Xiong H."/>
            <person name="Wang M."/>
            <person name="Zhang Z."/>
            <person name="Wang Z."/>
            <person name="Wu H."/>
            <person name="Ma T."/>
            <person name="Liu J."/>
            <person name="Xi Z."/>
        </authorList>
    </citation>
    <scope>NUCLEOTIDE SEQUENCE [LARGE SCALE GENOMIC DNA]</scope>
    <source>
        <strain evidence="14">J267</strain>
        <tissue evidence="14">Leaf</tissue>
    </source>
</reference>
<evidence type="ECO:0000256" key="10">
    <source>
        <dbReference type="ARBA" id="ARBA00023136"/>
    </source>
</evidence>
<keyword evidence="6 13" id="KW-1133">Transmembrane helix</keyword>
<keyword evidence="4 13" id="KW-0812">Transmembrane</keyword>
<dbReference type="AlphaFoldDB" id="A0A5J5BMK0"/>
<dbReference type="PROSITE" id="PS00086">
    <property type="entry name" value="CYTOCHROME_P450"/>
    <property type="match status" value="1"/>
</dbReference>
<evidence type="ECO:0000256" key="2">
    <source>
        <dbReference type="ARBA" id="ARBA00010617"/>
    </source>
</evidence>
<feature type="transmembrane region" description="Helical" evidence="13">
    <location>
        <begin position="6"/>
        <end position="26"/>
    </location>
</feature>
<keyword evidence="9 12" id="KW-0503">Monooxygenase</keyword>
<name>A0A5J5BMK0_9ASTE</name>